<proteinExistence type="predicted"/>
<sequence length="134" mass="15236">MRDFRTYQYTPNSTTVIHIAVAIQLTKTAAISPFRLRLAPPRSLLRKSSARPDKLPDHMSKRRRAFDACKYQQNSRFRLIDSYEEALSTVKLLKTQLSVGELGVTDNSNMPDNQPHLNYTCNPDNSYISVDCSG</sequence>
<protein>
    <submittedName>
        <fullName evidence="1">Uncharacterized protein</fullName>
    </submittedName>
</protein>
<accession>A0A0F4ENQ1</accession>
<organism evidence="1 2">
    <name type="scientific">Mycobacterium lepromatosis</name>
    <dbReference type="NCBI Taxonomy" id="480418"/>
    <lineage>
        <taxon>Bacteria</taxon>
        <taxon>Bacillati</taxon>
        <taxon>Actinomycetota</taxon>
        <taxon>Actinomycetes</taxon>
        <taxon>Mycobacteriales</taxon>
        <taxon>Mycobacteriaceae</taxon>
        <taxon>Mycobacterium</taxon>
    </lineage>
</organism>
<comment type="caution">
    <text evidence="1">The sequence shown here is derived from an EMBL/GenBank/DDBJ whole genome shotgun (WGS) entry which is preliminary data.</text>
</comment>
<dbReference type="AlphaFoldDB" id="A0A0F4ENQ1"/>
<dbReference type="EMBL" id="JRPY01000121">
    <property type="protein sequence ID" value="KJX74493.1"/>
    <property type="molecule type" value="Genomic_DNA"/>
</dbReference>
<gene>
    <name evidence="1" type="ORF">MLPM_2669</name>
</gene>
<dbReference type="PATRIC" id="fig|480418.6.peg.5617"/>
<reference evidence="1 2" key="1">
    <citation type="journal article" date="2015" name="Proc. Natl. Acad. Sci. U.S.A.">
        <title>Insight into the evolution and origin of leprosy bacilli from the genome sequence of Mycobacterium lepromatosis.</title>
        <authorList>
            <person name="Singh P."/>
            <person name="Benjak A."/>
            <person name="Schuenemann V.J."/>
            <person name="Herbig A."/>
            <person name="Avanzi C."/>
            <person name="Busso P."/>
            <person name="Nieselt K."/>
            <person name="Krause J."/>
            <person name="Vera-Cabrera L."/>
            <person name="Cole S.T."/>
        </authorList>
    </citation>
    <scope>NUCLEOTIDE SEQUENCE [LARGE SCALE GENOMIC DNA]</scope>
    <source>
        <strain evidence="1 2">Mx1-22A</strain>
    </source>
</reference>
<name>A0A0F4ENQ1_9MYCO</name>
<dbReference type="Proteomes" id="UP000053699">
    <property type="component" value="Unassembled WGS sequence"/>
</dbReference>
<evidence type="ECO:0000313" key="1">
    <source>
        <dbReference type="EMBL" id="KJX74493.1"/>
    </source>
</evidence>
<keyword evidence="2" id="KW-1185">Reference proteome</keyword>
<evidence type="ECO:0000313" key="2">
    <source>
        <dbReference type="Proteomes" id="UP000053699"/>
    </source>
</evidence>